<name>F0WSS8_9STRA</name>
<dbReference type="InterPro" id="IPR019379">
    <property type="entry name" value="Gamma_Secretase_Asp_P_PEN2"/>
</dbReference>
<sequence length="137" mass="16075">MAETRETLPVLGDTDEPRQEEPVDKRASENAEGRTRVNFTRNLNKESDASIAKKMFFGGLAFLPWLHILNVFHYRKYLLDATKDPQATMWVRRSFVSCSIVTVVFAIWILIFQLKWREYGWSKLIMNIPDTELYTGW</sequence>
<reference evidence="9" key="1">
    <citation type="journal article" date="2011" name="PLoS Biol.">
        <title>Gene gain and loss during evolution of obligate parasitism in the white rust pathogen of Arabidopsis thaliana.</title>
        <authorList>
            <person name="Kemen E."/>
            <person name="Gardiner A."/>
            <person name="Schultz-Larsen T."/>
            <person name="Kemen A.C."/>
            <person name="Balmuth A.L."/>
            <person name="Robert-Seilaniantz A."/>
            <person name="Bailey K."/>
            <person name="Holub E."/>
            <person name="Studholme D.J."/>
            <person name="Maclean D."/>
            <person name="Jones J.D."/>
        </authorList>
    </citation>
    <scope>NUCLEOTIDE SEQUENCE</scope>
</reference>
<feature type="transmembrane region" description="Helical" evidence="8">
    <location>
        <begin position="94"/>
        <end position="114"/>
    </location>
</feature>
<keyword evidence="4" id="KW-0914">Notch signaling pathway</keyword>
<keyword evidence="3 8" id="KW-0812">Transmembrane</keyword>
<feature type="transmembrane region" description="Helical" evidence="8">
    <location>
        <begin position="55"/>
        <end position="74"/>
    </location>
</feature>
<comment type="similarity">
    <text evidence="2">Belongs to the PEN-2 family.</text>
</comment>
<evidence type="ECO:0000256" key="2">
    <source>
        <dbReference type="ARBA" id="ARBA00009607"/>
    </source>
</evidence>
<gene>
    <name evidence="9" type="primary">AlNc14C238G9424</name>
    <name evidence="9" type="ORF">ALNC14_105500</name>
</gene>
<evidence type="ECO:0000256" key="3">
    <source>
        <dbReference type="ARBA" id="ARBA00022692"/>
    </source>
</evidence>
<comment type="subcellular location">
    <subcellularLocation>
        <location evidence="1">Membrane</location>
        <topology evidence="1">Multi-pass membrane protein</topology>
    </subcellularLocation>
</comment>
<organism evidence="9">
    <name type="scientific">Albugo laibachii Nc14</name>
    <dbReference type="NCBI Taxonomy" id="890382"/>
    <lineage>
        <taxon>Eukaryota</taxon>
        <taxon>Sar</taxon>
        <taxon>Stramenopiles</taxon>
        <taxon>Oomycota</taxon>
        <taxon>Peronosporomycetes</taxon>
        <taxon>Albuginales</taxon>
        <taxon>Albuginaceae</taxon>
        <taxon>Albugo</taxon>
    </lineage>
</organism>
<evidence type="ECO:0000256" key="7">
    <source>
        <dbReference type="SAM" id="MobiDB-lite"/>
    </source>
</evidence>
<evidence type="ECO:0000256" key="8">
    <source>
        <dbReference type="SAM" id="Phobius"/>
    </source>
</evidence>
<evidence type="ECO:0000256" key="4">
    <source>
        <dbReference type="ARBA" id="ARBA00022976"/>
    </source>
</evidence>
<dbReference type="PANTHER" id="PTHR16318:SF0">
    <property type="entry name" value="GAMMA-SECRETASE SUBUNIT PEN-2"/>
    <property type="match status" value="1"/>
</dbReference>
<protein>
    <submittedName>
        <fullName evidence="9">Uncharacterized protein AlNc14C238G9424</fullName>
    </submittedName>
</protein>
<keyword evidence="5 8" id="KW-1133">Transmembrane helix</keyword>
<accession>F0WSS8</accession>
<proteinExistence type="inferred from homology"/>
<dbReference type="GO" id="GO:0070765">
    <property type="term" value="C:gamma-secretase complex"/>
    <property type="evidence" value="ECO:0007669"/>
    <property type="project" value="TreeGrafter"/>
</dbReference>
<feature type="region of interest" description="Disordered" evidence="7">
    <location>
        <begin position="1"/>
        <end position="34"/>
    </location>
</feature>
<evidence type="ECO:0000256" key="6">
    <source>
        <dbReference type="ARBA" id="ARBA00023136"/>
    </source>
</evidence>
<dbReference type="Pfam" id="PF10251">
    <property type="entry name" value="PEN-2"/>
    <property type="match status" value="1"/>
</dbReference>
<feature type="compositionally biased region" description="Basic and acidic residues" evidence="7">
    <location>
        <begin position="15"/>
        <end position="34"/>
    </location>
</feature>
<evidence type="ECO:0000256" key="1">
    <source>
        <dbReference type="ARBA" id="ARBA00004141"/>
    </source>
</evidence>
<dbReference type="AlphaFoldDB" id="F0WSS8"/>
<dbReference type="EMBL" id="FR824283">
    <property type="protein sequence ID" value="CCA24406.1"/>
    <property type="molecule type" value="Genomic_DNA"/>
</dbReference>
<reference evidence="9" key="2">
    <citation type="submission" date="2011-02" db="EMBL/GenBank/DDBJ databases">
        <authorList>
            <person name="MacLean D."/>
        </authorList>
    </citation>
    <scope>NUCLEOTIDE SEQUENCE</scope>
</reference>
<dbReference type="GO" id="GO:0007219">
    <property type="term" value="P:Notch signaling pathway"/>
    <property type="evidence" value="ECO:0007669"/>
    <property type="project" value="UniProtKB-KW"/>
</dbReference>
<keyword evidence="6 8" id="KW-0472">Membrane</keyword>
<dbReference type="HOGENOM" id="CLU_1953159_0_0_1"/>
<evidence type="ECO:0000313" key="9">
    <source>
        <dbReference type="EMBL" id="CCA24406.1"/>
    </source>
</evidence>
<dbReference type="PANTHER" id="PTHR16318">
    <property type="entry name" value="GAMMA-SECRETASE SUBUNIT PEN-2"/>
    <property type="match status" value="1"/>
</dbReference>
<evidence type="ECO:0000256" key="5">
    <source>
        <dbReference type="ARBA" id="ARBA00022989"/>
    </source>
</evidence>